<dbReference type="Proteomes" id="UP000887574">
    <property type="component" value="Unplaced"/>
</dbReference>
<evidence type="ECO:0000313" key="1">
    <source>
        <dbReference type="Proteomes" id="UP000887574"/>
    </source>
</evidence>
<sequence length="174" mass="18741">MRKSSALHQCNAHRNTLGQAHPAEPGLTLGSSWAPLLRSRSSIAGGKALHMAAQAGVVAPSRGYPRHRRGGCRQAWFLRSNRRRVTVHRAAYHRAVEVELGGIDCHCASLTPSGRGHAGLLPQLLGRHRLPSLRCAVLSREAWARVPALAEGGLGLAQGQGEAVLVDVNRRRRA</sequence>
<dbReference type="WBParaSite" id="jg22916">
    <property type="protein sequence ID" value="jg22916"/>
    <property type="gene ID" value="jg22916"/>
</dbReference>
<organism evidence="1 2">
    <name type="scientific">Ditylenchus dipsaci</name>
    <dbReference type="NCBI Taxonomy" id="166011"/>
    <lineage>
        <taxon>Eukaryota</taxon>
        <taxon>Metazoa</taxon>
        <taxon>Ecdysozoa</taxon>
        <taxon>Nematoda</taxon>
        <taxon>Chromadorea</taxon>
        <taxon>Rhabditida</taxon>
        <taxon>Tylenchina</taxon>
        <taxon>Tylenchomorpha</taxon>
        <taxon>Sphaerularioidea</taxon>
        <taxon>Anguinidae</taxon>
        <taxon>Anguininae</taxon>
        <taxon>Ditylenchus</taxon>
    </lineage>
</organism>
<evidence type="ECO:0000313" key="2">
    <source>
        <dbReference type="WBParaSite" id="jg22916"/>
    </source>
</evidence>
<keyword evidence="1" id="KW-1185">Reference proteome</keyword>
<protein>
    <submittedName>
        <fullName evidence="2">Uncharacterized protein</fullName>
    </submittedName>
</protein>
<dbReference type="AlphaFoldDB" id="A0A915DRK9"/>
<name>A0A915DRK9_9BILA</name>
<accession>A0A915DRK9</accession>
<proteinExistence type="predicted"/>
<reference evidence="2" key="1">
    <citation type="submission" date="2022-11" db="UniProtKB">
        <authorList>
            <consortium name="WormBaseParasite"/>
        </authorList>
    </citation>
    <scope>IDENTIFICATION</scope>
</reference>